<evidence type="ECO:0000259" key="1">
    <source>
        <dbReference type="Pfam" id="PF07971"/>
    </source>
</evidence>
<dbReference type="InterPro" id="IPR008928">
    <property type="entry name" value="6-hairpin_glycosidase_sf"/>
</dbReference>
<dbReference type="AlphaFoldDB" id="A0AAN7UJ52"/>
<proteinExistence type="predicted"/>
<dbReference type="InterPro" id="IPR012939">
    <property type="entry name" value="Glyco_hydro_92"/>
</dbReference>
<dbReference type="GO" id="GO:0006516">
    <property type="term" value="P:glycoprotein catabolic process"/>
    <property type="evidence" value="ECO:0007669"/>
    <property type="project" value="TreeGrafter"/>
</dbReference>
<comment type="caution">
    <text evidence="3">The sequence shown here is derived from an EMBL/GenBank/DDBJ whole genome shotgun (WGS) entry which is preliminary data.</text>
</comment>
<dbReference type="NCBIfam" id="TIGR01180">
    <property type="entry name" value="aman2_put"/>
    <property type="match status" value="1"/>
</dbReference>
<dbReference type="GO" id="GO:0005634">
    <property type="term" value="C:nucleus"/>
    <property type="evidence" value="ECO:0007669"/>
    <property type="project" value="TreeGrafter"/>
</dbReference>
<feature type="domain" description="Glycosyl hydrolase family 92 N-terminal" evidence="2">
    <location>
        <begin position="164"/>
        <end position="376"/>
    </location>
</feature>
<dbReference type="FunFam" id="3.30.2080.10:FF:000001">
    <property type="entry name" value="Alpha-1,2-mannosidase subfamily"/>
    <property type="match status" value="1"/>
</dbReference>
<dbReference type="InterPro" id="IPR050883">
    <property type="entry name" value="PNGase"/>
</dbReference>
<dbReference type="GO" id="GO:0005829">
    <property type="term" value="C:cytosol"/>
    <property type="evidence" value="ECO:0007669"/>
    <property type="project" value="TreeGrafter"/>
</dbReference>
<accession>A0AAN7UJ52</accession>
<name>A0AAN7UJ52_9PEZI</name>
<dbReference type="GO" id="GO:0030246">
    <property type="term" value="F:carbohydrate binding"/>
    <property type="evidence" value="ECO:0007669"/>
    <property type="project" value="InterPro"/>
</dbReference>
<dbReference type="FunFam" id="1.20.1610.10:FF:000002">
    <property type="entry name" value="Alpha-1,2-mannosidase family protein"/>
    <property type="match status" value="1"/>
</dbReference>
<evidence type="ECO:0000313" key="3">
    <source>
        <dbReference type="EMBL" id="KAK5628683.1"/>
    </source>
</evidence>
<dbReference type="Pfam" id="PF07971">
    <property type="entry name" value="Glyco_hydro_92"/>
    <property type="match status" value="1"/>
</dbReference>
<protein>
    <recommendedName>
        <fullName evidence="5">Glycoside hydrolase family 92 protein</fullName>
    </recommendedName>
</protein>
<evidence type="ECO:0008006" key="5">
    <source>
        <dbReference type="Google" id="ProtNLM"/>
    </source>
</evidence>
<keyword evidence="4" id="KW-1185">Reference proteome</keyword>
<dbReference type="Proteomes" id="UP001305414">
    <property type="component" value="Unassembled WGS sequence"/>
</dbReference>
<sequence length="891" mass="98223">MRVIQISPSSWELVIAVVDFQTDKMSFRSLFFYYTIIASLKPSSAASSAGDIAYDFVDPLIGTRNGGHVFAGATLPFGMSFCCPLSNSRAIVAAAAHTLANWFTGMVKAVADVTKDNQGGYFASSVCNHSNHHIKSCLFIFNNVVYIPPRARVLFADAKLRSASNGSPVTGFSHMHDSGTGGASSLANFPIFVCTRAHDDVNDCIFPKSQRSIGVVENSVSARPGYFTIGLESGVKAEMTTSNHTALYKFTFFNNSTGDAAVGGPLSPLLFIDLIDLPNTRKNGTASVDPDTGRMTGTGTFNPSFGIGTYTLHFCADFKGGSIRDTGVFINTRGGSEPKNITLQEDNNSPPIPAGTYAWFEEVNEGEELMARVGLSFISSEKACKNAEAEIPDFNFQDTLAVAEKAWKEKFGVIAIDTNTPGNSTGTIDMDDLQTIFWSGVYRAMISPQDYTGENPLWDSDEPYYDSYYCIWDSFRSIHSFITLVDPYSQALMIRSLIDIYRHEGWLPDCRMSLCKGWTQGGSNADIVLVDSFLKNITQGIDWDKGYEALIKDAEFEPQVWDYEGRGGLYSWKNLGYIPADDFDPYGNGLFTRSISRTVEYAYDDFCIAEMAEKLGKGEDYEKYTKRSGNWVNLYNPDQTSSINGVDTNFTGFLQPKYLNATFGFQDPNFCSPLNNFDSCYLNPNGHETYEGSAWLYTFFVPHDMAALITTLGGPDVFVRRLDFLHESGLLYVGDEQGFLPIFQYHYAGRPAKSAERVHYYIPSQFNTSTAGIPGNDDSGAMGSFVALAMLGIFPNPGQDVYFITPPFFPSVSITNRITGKTATIKNINFDLAYKNIYIQNATLDGKEYSKNYLTHDFFLNGGTLELTLSAKESTTWGTGDDDVPPSLSTK</sequence>
<reference evidence="3 4" key="1">
    <citation type="submission" date="2023-10" db="EMBL/GenBank/DDBJ databases">
        <title>Draft genome sequence of Xylaria bambusicola isolate GMP-LS, the root and basal stem rot pathogen of sugarcane in Indonesia.</title>
        <authorList>
            <person name="Selvaraj P."/>
            <person name="Muralishankar V."/>
            <person name="Muruganantham S."/>
            <person name="Sp S."/>
            <person name="Haryani S."/>
            <person name="Lau K.J.X."/>
            <person name="Naqvi N.I."/>
        </authorList>
    </citation>
    <scope>NUCLEOTIDE SEQUENCE [LARGE SCALE GENOMIC DNA]</scope>
    <source>
        <strain evidence="3">GMP-LS</strain>
    </source>
</reference>
<dbReference type="EMBL" id="JAWHQM010000009">
    <property type="protein sequence ID" value="KAK5628683.1"/>
    <property type="molecule type" value="Genomic_DNA"/>
</dbReference>
<dbReference type="PANTHER" id="PTHR12143:SF42">
    <property type="entry name" value="PUTATIVE SUBFAMILY (AFU_ORTHOLOGUE AFUA_6G13760)-RELATED"/>
    <property type="match status" value="1"/>
</dbReference>
<dbReference type="GO" id="GO:0005975">
    <property type="term" value="P:carbohydrate metabolic process"/>
    <property type="evidence" value="ECO:0007669"/>
    <property type="project" value="InterPro"/>
</dbReference>
<dbReference type="FunFam" id="1.20.1050.60:FF:000002">
    <property type="entry name" value="Glycosyl hydrolase family 92"/>
    <property type="match status" value="1"/>
</dbReference>
<dbReference type="InterPro" id="IPR005887">
    <property type="entry name" value="GH92_a_mannosidase_put"/>
</dbReference>
<evidence type="ECO:0000259" key="2">
    <source>
        <dbReference type="Pfam" id="PF17678"/>
    </source>
</evidence>
<gene>
    <name evidence="3" type="ORF">RRF57_004398</name>
</gene>
<dbReference type="InterPro" id="IPR014718">
    <property type="entry name" value="GH-type_carb-bd"/>
</dbReference>
<dbReference type="InterPro" id="IPR041371">
    <property type="entry name" value="GH92_N"/>
</dbReference>
<dbReference type="Gene3D" id="1.20.1610.10">
    <property type="entry name" value="alpha-1,2-mannosidases domains"/>
    <property type="match status" value="1"/>
</dbReference>
<dbReference type="PANTHER" id="PTHR12143">
    <property type="entry name" value="PEPTIDE N-GLYCANASE PNGASE -RELATED"/>
    <property type="match status" value="1"/>
</dbReference>
<dbReference type="GO" id="GO:0000224">
    <property type="term" value="F:peptide-N4-(N-acetyl-beta-glucosaminyl)asparagine amidase activity"/>
    <property type="evidence" value="ECO:0007669"/>
    <property type="project" value="TreeGrafter"/>
</dbReference>
<organism evidence="3 4">
    <name type="scientific">Xylaria bambusicola</name>
    <dbReference type="NCBI Taxonomy" id="326684"/>
    <lineage>
        <taxon>Eukaryota</taxon>
        <taxon>Fungi</taxon>
        <taxon>Dikarya</taxon>
        <taxon>Ascomycota</taxon>
        <taxon>Pezizomycotina</taxon>
        <taxon>Sordariomycetes</taxon>
        <taxon>Xylariomycetidae</taxon>
        <taxon>Xylariales</taxon>
        <taxon>Xylariaceae</taxon>
        <taxon>Xylaria</taxon>
    </lineage>
</organism>
<dbReference type="SUPFAM" id="SSF48208">
    <property type="entry name" value="Six-hairpin glycosidases"/>
    <property type="match status" value="1"/>
</dbReference>
<dbReference type="Pfam" id="PF17678">
    <property type="entry name" value="Glyco_hydro_92N"/>
    <property type="match status" value="1"/>
</dbReference>
<dbReference type="Gene3D" id="3.30.2080.10">
    <property type="entry name" value="GH92 mannosidase domain"/>
    <property type="match status" value="1"/>
</dbReference>
<evidence type="ECO:0000313" key="4">
    <source>
        <dbReference type="Proteomes" id="UP001305414"/>
    </source>
</evidence>
<feature type="domain" description="Glycosyl hydrolase family 92" evidence="1">
    <location>
        <begin position="382"/>
        <end position="870"/>
    </location>
</feature>
<dbReference type="Gene3D" id="1.20.1050.60">
    <property type="entry name" value="alpha-1,2-mannosidase"/>
    <property type="match status" value="1"/>
</dbReference>
<dbReference type="Gene3D" id="2.70.98.10">
    <property type="match status" value="2"/>
</dbReference>